<evidence type="ECO:0000256" key="7">
    <source>
        <dbReference type="ARBA" id="ARBA00022989"/>
    </source>
</evidence>
<dbReference type="InterPro" id="IPR003439">
    <property type="entry name" value="ABC_transporter-like_ATP-bd"/>
</dbReference>
<dbReference type="InterPro" id="IPR017871">
    <property type="entry name" value="ABC_transporter-like_CS"/>
</dbReference>
<evidence type="ECO:0000259" key="10">
    <source>
        <dbReference type="PROSITE" id="PS50893"/>
    </source>
</evidence>
<keyword evidence="5" id="KW-0547">Nucleotide-binding</keyword>
<dbReference type="Proteomes" id="UP000266144">
    <property type="component" value="Unassembled WGS sequence"/>
</dbReference>
<keyword evidence="8 9" id="KW-0472">Membrane</keyword>
<keyword evidence="3" id="KW-0813">Transport</keyword>
<organism evidence="11 12">
    <name type="scientific">Streptococcus pseudopneumoniae</name>
    <dbReference type="NCBI Taxonomy" id="257758"/>
    <lineage>
        <taxon>Bacteria</taxon>
        <taxon>Bacillati</taxon>
        <taxon>Bacillota</taxon>
        <taxon>Bacilli</taxon>
        <taxon>Lactobacillales</taxon>
        <taxon>Streptococcaceae</taxon>
        <taxon>Streptococcus</taxon>
    </lineage>
</organism>
<comment type="caution">
    <text evidence="11">The sequence shown here is derived from an EMBL/GenBank/DDBJ whole genome shotgun (WGS) entry which is preliminary data.</text>
</comment>
<gene>
    <name evidence="11" type="ORF">C5O68_12555</name>
</gene>
<dbReference type="PANTHER" id="PTHR43166">
    <property type="entry name" value="AMINO ACID IMPORT ATP-BINDING PROTEIN"/>
    <property type="match status" value="1"/>
</dbReference>
<keyword evidence="6 11" id="KW-0067">ATP-binding</keyword>
<dbReference type="InterPro" id="IPR003593">
    <property type="entry name" value="AAA+_ATPase"/>
</dbReference>
<accession>A0A3A4RQQ8</accession>
<dbReference type="GO" id="GO:0005524">
    <property type="term" value="F:ATP binding"/>
    <property type="evidence" value="ECO:0007669"/>
    <property type="project" value="UniProtKB-KW"/>
</dbReference>
<dbReference type="PROSITE" id="PS50893">
    <property type="entry name" value="ABC_TRANSPORTER_2"/>
    <property type="match status" value="1"/>
</dbReference>
<keyword evidence="7 9" id="KW-1133">Transmembrane helix</keyword>
<dbReference type="Gene3D" id="1.10.3720.10">
    <property type="entry name" value="MetI-like"/>
    <property type="match status" value="1"/>
</dbReference>
<protein>
    <submittedName>
        <fullName evidence="11">Phosphate ABC transporter ATP-binding protein</fullName>
    </submittedName>
</protein>
<sequence>MALVEFEHVEKYYGDYHALRDINLRFEKGQVVALLGPSGSGKSTLIRTINGLEAVDKGSLLVNGHQVAGASQKDLVPLRKEVGMVFQHFNLYPHKTVLENVTLAPIKVLGIDKKEAEKTAQKYLEFVNMWDKKDSYPAMLSGGQKQRIVIARGLAMHPELLLFDEPTSALDPETIGDVLAVMQKLAHDGMNMIIVTHEMGFAREVADRIILPPLTNQIVNLIKNTSTVAIISGVDLMFVTKSWSALNGNYIPAFLGAALLYFSLCFPVAQFGRKMEQANKKPIHFRRLLWNPF</sequence>
<evidence type="ECO:0000256" key="8">
    <source>
        <dbReference type="ARBA" id="ARBA00023136"/>
    </source>
</evidence>
<reference evidence="12" key="1">
    <citation type="submission" date="2018-02" db="EMBL/GenBank/DDBJ databases">
        <authorList>
            <person name="Handem S."/>
        </authorList>
    </citation>
    <scope>NUCLEOTIDE SEQUENCE [LARGE SCALE GENOMIC DNA]</scope>
    <source>
        <strain evidence="12">Spain939</strain>
    </source>
</reference>
<evidence type="ECO:0000256" key="2">
    <source>
        <dbReference type="ARBA" id="ARBA00005417"/>
    </source>
</evidence>
<evidence type="ECO:0000256" key="9">
    <source>
        <dbReference type="SAM" id="Phobius"/>
    </source>
</evidence>
<feature type="domain" description="ABC transporter" evidence="10">
    <location>
        <begin position="4"/>
        <end position="239"/>
    </location>
</feature>
<evidence type="ECO:0000256" key="1">
    <source>
        <dbReference type="ARBA" id="ARBA00004141"/>
    </source>
</evidence>
<dbReference type="Gene3D" id="3.40.50.300">
    <property type="entry name" value="P-loop containing nucleotide triphosphate hydrolases"/>
    <property type="match status" value="1"/>
</dbReference>
<dbReference type="EMBL" id="PTQV01000132">
    <property type="protein sequence ID" value="RJP76635.1"/>
    <property type="molecule type" value="Genomic_DNA"/>
</dbReference>
<evidence type="ECO:0000313" key="11">
    <source>
        <dbReference type="EMBL" id="RJP76635.1"/>
    </source>
</evidence>
<dbReference type="InterPro" id="IPR035906">
    <property type="entry name" value="MetI-like_sf"/>
</dbReference>
<dbReference type="SMART" id="SM00382">
    <property type="entry name" value="AAA"/>
    <property type="match status" value="1"/>
</dbReference>
<evidence type="ECO:0000313" key="12">
    <source>
        <dbReference type="Proteomes" id="UP000266144"/>
    </source>
</evidence>
<keyword evidence="4 9" id="KW-0812">Transmembrane</keyword>
<evidence type="ECO:0000256" key="3">
    <source>
        <dbReference type="ARBA" id="ARBA00022448"/>
    </source>
</evidence>
<evidence type="ECO:0000256" key="4">
    <source>
        <dbReference type="ARBA" id="ARBA00022692"/>
    </source>
</evidence>
<dbReference type="CDD" id="cd03262">
    <property type="entry name" value="ABC_HisP_GlnQ"/>
    <property type="match status" value="1"/>
</dbReference>
<dbReference type="PANTHER" id="PTHR43166:SF4">
    <property type="entry name" value="PHOSPHONATES IMPORT ATP-BINDING PROTEIN PHNC"/>
    <property type="match status" value="1"/>
</dbReference>
<proteinExistence type="inferred from homology"/>
<dbReference type="GO" id="GO:0016887">
    <property type="term" value="F:ATP hydrolysis activity"/>
    <property type="evidence" value="ECO:0007669"/>
    <property type="project" value="InterPro"/>
</dbReference>
<name>A0A3A4RQQ8_9STRE</name>
<dbReference type="SUPFAM" id="SSF52540">
    <property type="entry name" value="P-loop containing nucleoside triphosphate hydrolases"/>
    <property type="match status" value="1"/>
</dbReference>
<dbReference type="PROSITE" id="PS00211">
    <property type="entry name" value="ABC_TRANSPORTER_1"/>
    <property type="match status" value="1"/>
</dbReference>
<dbReference type="Pfam" id="PF00005">
    <property type="entry name" value="ABC_tran"/>
    <property type="match status" value="1"/>
</dbReference>
<evidence type="ECO:0000256" key="6">
    <source>
        <dbReference type="ARBA" id="ARBA00022840"/>
    </source>
</evidence>
<feature type="transmembrane region" description="Helical" evidence="9">
    <location>
        <begin position="250"/>
        <end position="271"/>
    </location>
</feature>
<comment type="similarity">
    <text evidence="2">Belongs to the ABC transporter superfamily.</text>
</comment>
<dbReference type="InterPro" id="IPR050086">
    <property type="entry name" value="MetN_ABC_transporter-like"/>
</dbReference>
<dbReference type="GO" id="GO:0016020">
    <property type="term" value="C:membrane"/>
    <property type="evidence" value="ECO:0007669"/>
    <property type="project" value="UniProtKB-SubCell"/>
</dbReference>
<evidence type="ECO:0000256" key="5">
    <source>
        <dbReference type="ARBA" id="ARBA00022741"/>
    </source>
</evidence>
<comment type="subcellular location">
    <subcellularLocation>
        <location evidence="1">Membrane</location>
        <topology evidence="1">Multi-pass membrane protein</topology>
    </subcellularLocation>
</comment>
<dbReference type="AlphaFoldDB" id="A0A3A4RQQ8"/>
<dbReference type="InterPro" id="IPR027417">
    <property type="entry name" value="P-loop_NTPase"/>
</dbReference>
<dbReference type="SUPFAM" id="SSF161098">
    <property type="entry name" value="MetI-like"/>
    <property type="match status" value="1"/>
</dbReference>